<keyword evidence="2" id="KW-0732">Signal</keyword>
<dbReference type="Proteomes" id="UP001061862">
    <property type="component" value="Chromosome"/>
</dbReference>
<proteinExistence type="predicted"/>
<organism evidence="3 4">
    <name type="scientific">Devosia neptuniae</name>
    <dbReference type="NCBI Taxonomy" id="191302"/>
    <lineage>
        <taxon>Bacteria</taxon>
        <taxon>Pseudomonadati</taxon>
        <taxon>Pseudomonadota</taxon>
        <taxon>Alphaproteobacteria</taxon>
        <taxon>Hyphomicrobiales</taxon>
        <taxon>Devosiaceae</taxon>
        <taxon>Devosia</taxon>
    </lineage>
</organism>
<evidence type="ECO:0000313" key="4">
    <source>
        <dbReference type="Proteomes" id="UP001061862"/>
    </source>
</evidence>
<dbReference type="RefSeq" id="WP_262171096.1">
    <property type="nucleotide sequence ID" value="NZ_CP104965.1"/>
</dbReference>
<sequence length="465" mass="48513">MQTYKRLLGATTLGLILAAGLAAPAFAQKLDNKTGPSTLTTNAAGDIDFGDDSSEWANDGECDDPRFSGTGSAAELVDADIRKDATDCRAAFAAGTVTLVEAGSTPADITIASPIDAIDFGDDSSEWANDGECDDPRFKGEGSAEELLDADIRKDATDCKAAYEAGTVSLADDNSNANATTTDTPATGTDTPATAAEIDFGDDSSEWANDGECDDPRFSGTGSAVELLDADIRKDATDCKTAYDAGTVTFNGDTAGSSATKVDISEIDFGDDTSEWAKDEECDDPRFSGTGAASEMLDDDIGHDATDCKAAYAAGTVSFDPDGTAATSASPASTEFDYGSDTSKWANDGECDDPRFVGEGTNKKQLYEDQMADATDCKALEAAGKVQIRQVYQPSYAAGAPYDSSEIEFGDNTSSYANDDQCDDPRFEGPGAAITLLDSDLEHDADDCKTAFEAGLIVLREDDGI</sequence>
<protein>
    <submittedName>
        <fullName evidence="3">Uncharacterized protein</fullName>
    </submittedName>
</protein>
<name>A0ABY6CH04_9HYPH</name>
<dbReference type="EMBL" id="CP104965">
    <property type="protein sequence ID" value="UXN71509.1"/>
    <property type="molecule type" value="Genomic_DNA"/>
</dbReference>
<feature type="region of interest" description="Disordered" evidence="1">
    <location>
        <begin position="172"/>
        <end position="192"/>
    </location>
</feature>
<reference evidence="3 4" key="1">
    <citation type="submission" date="2022-09" db="EMBL/GenBank/DDBJ databases">
        <title>Interaction between co-microsymbionts with complementary sets of symbiotic genes in legume-rhizobium systems.</title>
        <authorList>
            <person name="Safronova V."/>
            <person name="Sazanova A."/>
            <person name="Afonin A."/>
            <person name="Chirak E."/>
        </authorList>
    </citation>
    <scope>NUCLEOTIDE SEQUENCE [LARGE SCALE GENOMIC DNA]</scope>
    <source>
        <strain evidence="3 4">A18/4-1</strain>
    </source>
</reference>
<evidence type="ECO:0000256" key="1">
    <source>
        <dbReference type="SAM" id="MobiDB-lite"/>
    </source>
</evidence>
<accession>A0ABY6CH04</accession>
<keyword evidence="4" id="KW-1185">Reference proteome</keyword>
<feature type="region of interest" description="Disordered" evidence="1">
    <location>
        <begin position="326"/>
        <end position="354"/>
    </location>
</feature>
<feature type="signal peptide" evidence="2">
    <location>
        <begin position="1"/>
        <end position="27"/>
    </location>
</feature>
<gene>
    <name evidence="3" type="ORF">N8A98_10130</name>
</gene>
<feature type="chain" id="PRO_5045189602" evidence="2">
    <location>
        <begin position="28"/>
        <end position="465"/>
    </location>
</feature>
<evidence type="ECO:0000313" key="3">
    <source>
        <dbReference type="EMBL" id="UXN71509.1"/>
    </source>
</evidence>
<evidence type="ECO:0000256" key="2">
    <source>
        <dbReference type="SAM" id="SignalP"/>
    </source>
</evidence>